<evidence type="ECO:0000313" key="8">
    <source>
        <dbReference type="EMBL" id="SHJ11448.1"/>
    </source>
</evidence>
<dbReference type="PROSITE" id="PS50109">
    <property type="entry name" value="HIS_KIN"/>
    <property type="match status" value="1"/>
</dbReference>
<dbReference type="SMART" id="SM00388">
    <property type="entry name" value="HisKA"/>
    <property type="match status" value="1"/>
</dbReference>
<dbReference type="OrthoDB" id="84942at2"/>
<dbReference type="GO" id="GO:0000155">
    <property type="term" value="F:phosphorelay sensor kinase activity"/>
    <property type="evidence" value="ECO:0007669"/>
    <property type="project" value="InterPro"/>
</dbReference>
<name>A0A1M6GND4_9FIRM</name>
<dbReference type="Proteomes" id="UP000184442">
    <property type="component" value="Unassembled WGS sequence"/>
</dbReference>
<proteinExistence type="predicted"/>
<keyword evidence="4 8" id="KW-0418">Kinase</keyword>
<dbReference type="SUPFAM" id="SSF55874">
    <property type="entry name" value="ATPase domain of HSP90 chaperone/DNA topoisomerase II/histidine kinase"/>
    <property type="match status" value="1"/>
</dbReference>
<dbReference type="SUPFAM" id="SSF47384">
    <property type="entry name" value="Homodimeric domain of signal transducing histidine kinase"/>
    <property type="match status" value="1"/>
</dbReference>
<dbReference type="AlphaFoldDB" id="A0A1M6GND4"/>
<dbReference type="InterPro" id="IPR005467">
    <property type="entry name" value="His_kinase_dom"/>
</dbReference>
<keyword evidence="9" id="KW-1185">Reference proteome</keyword>
<dbReference type="InterPro" id="IPR036097">
    <property type="entry name" value="HisK_dim/P_sf"/>
</dbReference>
<gene>
    <name evidence="8" type="ORF">SAMN02745176_02446</name>
</gene>
<evidence type="ECO:0000256" key="6">
    <source>
        <dbReference type="SAM" id="Phobius"/>
    </source>
</evidence>
<dbReference type="PANTHER" id="PTHR43547">
    <property type="entry name" value="TWO-COMPONENT HISTIDINE KINASE"/>
    <property type="match status" value="1"/>
</dbReference>
<keyword evidence="5" id="KW-0902">Two-component regulatory system</keyword>
<keyword evidence="6" id="KW-0812">Transmembrane</keyword>
<keyword evidence="6" id="KW-1133">Transmembrane helix</keyword>
<dbReference type="Pfam" id="PF00512">
    <property type="entry name" value="HisKA"/>
    <property type="match status" value="1"/>
</dbReference>
<dbReference type="EC" id="2.7.13.3" evidence="2"/>
<keyword evidence="4 8" id="KW-0808">Transferase</keyword>
<dbReference type="CDD" id="cd00082">
    <property type="entry name" value="HisKA"/>
    <property type="match status" value="1"/>
</dbReference>
<feature type="transmembrane region" description="Helical" evidence="6">
    <location>
        <begin position="97"/>
        <end position="116"/>
    </location>
</feature>
<organism evidence="8 9">
    <name type="scientific">Lutispora thermophila DSM 19022</name>
    <dbReference type="NCBI Taxonomy" id="1122184"/>
    <lineage>
        <taxon>Bacteria</taxon>
        <taxon>Bacillati</taxon>
        <taxon>Bacillota</taxon>
        <taxon>Clostridia</taxon>
        <taxon>Lutisporales</taxon>
        <taxon>Lutisporaceae</taxon>
        <taxon>Lutispora</taxon>
    </lineage>
</organism>
<comment type="catalytic activity">
    <reaction evidence="1">
        <text>ATP + protein L-histidine = ADP + protein N-phospho-L-histidine.</text>
        <dbReference type="EC" id="2.7.13.3"/>
    </reaction>
</comment>
<feature type="transmembrane region" description="Helical" evidence="6">
    <location>
        <begin position="122"/>
        <end position="139"/>
    </location>
</feature>
<dbReference type="RefSeq" id="WP_073026478.1">
    <property type="nucleotide sequence ID" value="NZ_FQZS01000016.1"/>
</dbReference>
<reference evidence="8 9" key="1">
    <citation type="submission" date="2016-11" db="EMBL/GenBank/DDBJ databases">
        <authorList>
            <person name="Jaros S."/>
            <person name="Januszkiewicz K."/>
            <person name="Wedrychowicz H."/>
        </authorList>
    </citation>
    <scope>NUCLEOTIDE SEQUENCE [LARGE SCALE GENOMIC DNA]</scope>
    <source>
        <strain evidence="8 9">DSM 19022</strain>
    </source>
</reference>
<evidence type="ECO:0000259" key="7">
    <source>
        <dbReference type="PROSITE" id="PS50109"/>
    </source>
</evidence>
<keyword evidence="3" id="KW-0597">Phosphoprotein</keyword>
<feature type="transmembrane region" description="Helical" evidence="6">
    <location>
        <begin position="196"/>
        <end position="221"/>
    </location>
</feature>
<evidence type="ECO:0000256" key="2">
    <source>
        <dbReference type="ARBA" id="ARBA00012438"/>
    </source>
</evidence>
<dbReference type="InterPro" id="IPR004358">
    <property type="entry name" value="Sig_transdc_His_kin-like_C"/>
</dbReference>
<dbReference type="STRING" id="1122184.SAMN02745176_02446"/>
<dbReference type="PANTHER" id="PTHR43547:SF2">
    <property type="entry name" value="HYBRID SIGNAL TRANSDUCTION HISTIDINE KINASE C"/>
    <property type="match status" value="1"/>
</dbReference>
<dbReference type="Gene3D" id="3.30.565.10">
    <property type="entry name" value="Histidine kinase-like ATPase, C-terminal domain"/>
    <property type="match status" value="1"/>
</dbReference>
<evidence type="ECO:0000256" key="4">
    <source>
        <dbReference type="ARBA" id="ARBA00022777"/>
    </source>
</evidence>
<evidence type="ECO:0000313" key="9">
    <source>
        <dbReference type="Proteomes" id="UP000184442"/>
    </source>
</evidence>
<evidence type="ECO:0000256" key="1">
    <source>
        <dbReference type="ARBA" id="ARBA00000085"/>
    </source>
</evidence>
<evidence type="ECO:0000256" key="3">
    <source>
        <dbReference type="ARBA" id="ARBA00022553"/>
    </source>
</evidence>
<dbReference type="InterPro" id="IPR003594">
    <property type="entry name" value="HATPase_dom"/>
</dbReference>
<keyword evidence="6" id="KW-0472">Membrane</keyword>
<accession>A0A1M6GND4</accession>
<dbReference type="Pfam" id="PF02518">
    <property type="entry name" value="HATPase_c"/>
    <property type="match status" value="1"/>
</dbReference>
<dbReference type="Gene3D" id="1.10.287.130">
    <property type="match status" value="1"/>
</dbReference>
<protein>
    <recommendedName>
        <fullName evidence="2">histidine kinase</fullName>
        <ecNumber evidence="2">2.7.13.3</ecNumber>
    </recommendedName>
</protein>
<feature type="transmembrane region" description="Helical" evidence="6">
    <location>
        <begin position="69"/>
        <end position="90"/>
    </location>
</feature>
<sequence>MFRMCETKYTEIKHCKIIMAEGILLLFAGYAYPFLTQQFWFRIIIMIREAINTGDSGHLILASATNNSLYAVQSTLIFMGNIFIIFYFANKYKLDRYNILLISMIMNIAFHWFSYLTFKICWEPISTILALLVTLFLVDRTFNETNSFVQVFIVSIQVFFGFYWLNIMPLFSSYGLGQSESLYSIKNAGIYLNSEIVLNFVGIAFFLPFVISAFITATLFISFSHNISVMKDNYEKESKLKDMRAKALENRIYQEVKSLIHDLKTPLVTIRGLNSLILSCKEQGKLAEYSQRIENSVMKMSEMISGFLYETSRQRLKVSELVNYIRAQLPLEDENIKFHIEIEEGLPEIYINKIRIARAVINILENAINVPSAYQFKLIKFLVKSADKGISIIIEDNGIGIKEGDLLKIWEVGYSTNNTSGLGLPFAKAIIEDNGGSIEISSVIGEGTKVIVFLPQFNDINEQND</sequence>
<feature type="transmembrane region" description="Helical" evidence="6">
    <location>
        <begin position="151"/>
        <end position="176"/>
    </location>
</feature>
<evidence type="ECO:0000256" key="5">
    <source>
        <dbReference type="ARBA" id="ARBA00023012"/>
    </source>
</evidence>
<feature type="domain" description="Histidine kinase" evidence="7">
    <location>
        <begin position="258"/>
        <end position="458"/>
    </location>
</feature>
<dbReference type="SMART" id="SM00387">
    <property type="entry name" value="HATPase_c"/>
    <property type="match status" value="1"/>
</dbReference>
<dbReference type="InterPro" id="IPR003661">
    <property type="entry name" value="HisK_dim/P_dom"/>
</dbReference>
<dbReference type="InterPro" id="IPR036890">
    <property type="entry name" value="HATPase_C_sf"/>
</dbReference>
<dbReference type="PRINTS" id="PR00344">
    <property type="entry name" value="BCTRLSENSOR"/>
</dbReference>
<dbReference type="EMBL" id="FQZS01000016">
    <property type="protein sequence ID" value="SHJ11448.1"/>
    <property type="molecule type" value="Genomic_DNA"/>
</dbReference>